<dbReference type="Gene3D" id="1.10.418.10">
    <property type="entry name" value="Calponin-like domain"/>
    <property type="match status" value="1"/>
</dbReference>
<feature type="region of interest" description="Disordered" evidence="6">
    <location>
        <begin position="1276"/>
        <end position="1395"/>
    </location>
</feature>
<evidence type="ECO:0000256" key="2">
    <source>
        <dbReference type="ARBA" id="ARBA00022553"/>
    </source>
</evidence>
<feature type="compositionally biased region" description="Basic and acidic residues" evidence="6">
    <location>
        <begin position="1202"/>
        <end position="1243"/>
    </location>
</feature>
<evidence type="ECO:0000259" key="7">
    <source>
        <dbReference type="PROSITE" id="PS50021"/>
    </source>
</evidence>
<feature type="region of interest" description="Disordered" evidence="6">
    <location>
        <begin position="1621"/>
        <end position="1798"/>
    </location>
</feature>
<name>A0A6P3WA16_CLUHA</name>
<dbReference type="OrthoDB" id="5972258at2759"/>
<feature type="compositionally biased region" description="Basic and acidic residues" evidence="6">
    <location>
        <begin position="1578"/>
        <end position="1590"/>
    </location>
</feature>
<feature type="compositionally biased region" description="Polar residues" evidence="6">
    <location>
        <begin position="858"/>
        <end position="879"/>
    </location>
</feature>
<feature type="region of interest" description="Disordered" evidence="6">
    <location>
        <begin position="182"/>
        <end position="217"/>
    </location>
</feature>
<feature type="compositionally biased region" description="Basic and acidic residues" evidence="6">
    <location>
        <begin position="1521"/>
        <end position="1532"/>
    </location>
</feature>
<organism evidence="10 11">
    <name type="scientific">Clupea harengus</name>
    <name type="common">Atlantic herring</name>
    <dbReference type="NCBI Taxonomy" id="7950"/>
    <lineage>
        <taxon>Eukaryota</taxon>
        <taxon>Metazoa</taxon>
        <taxon>Chordata</taxon>
        <taxon>Craniata</taxon>
        <taxon>Vertebrata</taxon>
        <taxon>Euteleostomi</taxon>
        <taxon>Actinopterygii</taxon>
        <taxon>Neopterygii</taxon>
        <taxon>Teleostei</taxon>
        <taxon>Clupei</taxon>
        <taxon>Clupeiformes</taxon>
        <taxon>Clupeoidei</taxon>
        <taxon>Clupeidae</taxon>
        <taxon>Clupea</taxon>
    </lineage>
</organism>
<feature type="compositionally biased region" description="Basic and acidic residues" evidence="6">
    <location>
        <begin position="2165"/>
        <end position="2174"/>
    </location>
</feature>
<dbReference type="Pfam" id="PF00307">
    <property type="entry name" value="CH"/>
    <property type="match status" value="1"/>
</dbReference>
<feature type="domain" description="BMERB" evidence="9">
    <location>
        <begin position="2471"/>
        <end position="2625"/>
    </location>
</feature>
<feature type="compositionally biased region" description="Basic and acidic residues" evidence="6">
    <location>
        <begin position="743"/>
        <end position="761"/>
    </location>
</feature>
<keyword evidence="4 5" id="KW-0175">Coiled coil</keyword>
<feature type="domain" description="Calponin-homology (CH)" evidence="7">
    <location>
        <begin position="2187"/>
        <end position="2292"/>
    </location>
</feature>
<evidence type="ECO:0000256" key="3">
    <source>
        <dbReference type="ARBA" id="ARBA00022753"/>
    </source>
</evidence>
<feature type="compositionally biased region" description="Polar residues" evidence="6">
    <location>
        <begin position="1959"/>
        <end position="1971"/>
    </location>
</feature>
<feature type="compositionally biased region" description="Low complexity" evidence="6">
    <location>
        <begin position="1488"/>
        <end position="1497"/>
    </location>
</feature>
<keyword evidence="2" id="KW-0597">Phosphoprotein</keyword>
<feature type="compositionally biased region" description="Polar residues" evidence="6">
    <location>
        <begin position="604"/>
        <end position="613"/>
    </location>
</feature>
<evidence type="ECO:0000313" key="11">
    <source>
        <dbReference type="RefSeq" id="XP_012693239.2"/>
    </source>
</evidence>
<sequence>MTSVWKRLQRHGKKATKFQFVASYQELVLECTKKWQPDKLRIVWTRRNRRICSKLHGWQPGIKNPYRGMVVWPVPENVDITATLFKDLHSDEFEDKDWTFVLENESKGHRKVLASADINMKKFASPTPTQTDLTLKLKPLSVKVVEATLKLSLSCVFLREGKATDDDMQSLASLMSVKPSDIGNLDDFNESDEDEDKRSSTGASISAAAPPPPVCPVHKQQKKAAFVKPLSIASVKERFGHGAPFRLPGTLTNPDIQTRPPLPTPPSPRAIFATRAKPPRPLNPPVQPARPSPEPHSTTAAFGAQPPALPKIFQPSSGTVPVSFPRKPTKAQTVPALSPEAPAGVATVAPDYPQIRPCGSSLSKSSALPLSQPPSPPTAASTQAARSNIFQPKIVLTQRPPSPPLCPPPSDALSERTVSLATLSEKAPTLLKILSAGPEPVPGRTSEWRRSSAQTCAPLTGHGPTPSLSLSFFCPPPSDPVASVPLLTSPTLEALCDPFSSSPSASPSSSLLSLSPHSLPFAGLPSASPVSSLTSTSPSFPFHAFAPSPELALSPPAELPAPPLSAPAAGSASATAAISSSQSSVAQSEIHRELGTLTEEEQPGSPTLDSSKGSDPWTKAGAQGSEAKPLSLSCADEPHRSPRSIGSISIVNQHTLPSRTGTDQERREVTIDTTNGLGRGACPAAEDQGPKAITPDVPPPWPFSAHGLSSVASATTVAKKIQIPTPEVFVAEKTPLAEEEPDFKEPATETEKPSRPVKTDAKVSSPDKTPFVAEKPPLAEPEPDLESTDFGVLVSPVLAGGSSVGQNTRDDTKAKPELKKECEIAAGKKLDKLIPERVPPCADLNRSDEDKEKMKNFSALSVTKESSTPRPMEASNNQRDVAPETNISKEKRPPWVQQIYPSNEGKGPRDSDHKQSPARIPLTQTDSVEQHINANENKLRSGPEKQDVEQKKATDSVLDEGIREMASTVESPLLASKQGTSKKVEDSQKSPELPNQATQTEEPSQPKNRDTHARNLPKPLDLLPSAIESTSEISQHTARSEITMKKSVRNKTGAIHLDMLASKQEAVRAERPLWAALEVKSKESVPAPVISDTVPEKLPDGKQERLDVVSAASEVESIETRPIKSKPVLSHVQAVEVSKIEDNLKDFKFSAHLKMPSPKSRRLDTLPSAGSQPPTAKTSAKRAKLPLEKLLPANTSMPSPVEADHSEPESEDVKPLHIVETPTKEERPLWAAVEEKAKERGQEAEGPGSLEDMSLSLGGGMSEQEDVLHMKTRKTTSCFPTPLDTLDKNTPPPAYKNQTDSVPPITSQTTSYFELSTEEFYPDSEGSPNKTSSEPDLKSASLEQQVEPSDEISTQRHKDSKLAAVGECEGALDTEKSRETTKEKSEESDFLAREGDVPSMGFMSTIVGVLYKGYETVTSILQYVPSEPDRVSVDGSSIHESTEIDILPPEEFCDALEDPLSEDEWQEPPDVLPSVVKERSIHKTKLISTSGSTSLSLVERLRKAASEEERVKNESQGQEPSDYKNRTEHSDKEDENLTFALSKVKENREVPETSNDKAEAQSPLMARRDLGEIGYEELTERSTEEERLDGRWSKENRERIMRIPSTNSLDNLTEEVEFVQGQEDMGTFWEPDLYMDRGPEDSPVPAAPQAGSLTQPTPTGSSSECKSPSPEPRVEPQPVRSNEGASSVDRHSLPDLSKSLPEKDKPLPEGTVNVPSPLKKLKNISMPVPLQEVGPNVRATKEPKGLVSPQRSKENNKPGSLTQDRETLPESGVLPEATIKATEKQSGEKGNGVSEATVNQMEKEARRSPILAMATTPLASVLVTAREAHDEKTFQEENKEEEAVSGQDVSPKSSVVPWPLPPSQSEPTGEGEEVPPKTISRMSAEESVLLAKIFQMGQESPEMPVPARRTRKLLAYIAPDVAPSPSPPLPPEPNVPPGLDETEKSPAAPEPTEGKESPVPNTTIRQETSKNGGHESVGPVLDEEGPQEIKTALSTPDLLLNTVSSLRQEKTTRNIVPSSQITVEAGLSLDEPKDTIATVSGTEIISGSENKDSSEPEAQVSPCSESLNRDKDQETGTDLGVVEEEEDRVDKEEETHHRVHSAQCIRENAMEELSLQVIKEEPSGADAQPAQTSDDTVEPQTPITDASLALEPPRRSKKTVPPLALRREVGEKDGQQIPNPMPSPGLVNSSKSLLEWCQEMTQDYKGVKVTNFSTSWRNGLAFCAILHHFYPDKINFEMLDPYDIKSNNKKAFDGFAALGIARLLEPSDMVLLSVPDRLIVMTYLCQIRAHFTGQELSVLQIEQNSSQTSYTVAEPSKDPDMDATARFCAQRLQAGTMLADANGKTGEARDGTEGTVKPSTSLTAPPRTKRLSAKGEKVSREGGETEGEAQTPVPPPRPNASAAKTGFGHVRDADLVKKRRLRMKSESMDEVDNTEGGSPNGEEVSKGEITGEGKNGFTPGKDSTEPSKENREADEDTLHLQDTSQYVVSELKALESEQKHIDNRAGIVERRLRWLMETGSDRDEEERLIQEWFILVNKKNALIRRQDNLELLQEEQDLETRFELLTRELRAMMAIEDWQKTQAQQHREQLLLQELVSLVNQRDELVRDMDAKERGAVEEDERLERGLELRRRKYSNKEKCVLQ</sequence>
<dbReference type="SMART" id="SM01203">
    <property type="entry name" value="DUF3585"/>
    <property type="match status" value="1"/>
</dbReference>
<dbReference type="Pfam" id="PF10358">
    <property type="entry name" value="NT-C2"/>
    <property type="match status" value="1"/>
</dbReference>
<feature type="compositionally biased region" description="Polar residues" evidence="6">
    <location>
        <begin position="1296"/>
        <end position="1314"/>
    </location>
</feature>
<evidence type="ECO:0000259" key="8">
    <source>
        <dbReference type="PROSITE" id="PS51840"/>
    </source>
</evidence>
<feature type="compositionally biased region" description="Polar residues" evidence="6">
    <location>
        <begin position="644"/>
        <end position="661"/>
    </location>
</feature>
<dbReference type="PANTHER" id="PTHR23167">
    <property type="entry name" value="CALPONIN HOMOLOGY DOMAIN-CONTAINING PROTEIN DDB_G0272472-RELATED"/>
    <property type="match status" value="1"/>
</dbReference>
<feature type="region of interest" description="Disordered" evidence="6">
    <location>
        <begin position="2123"/>
        <end position="2185"/>
    </location>
</feature>
<dbReference type="SMART" id="SM00033">
    <property type="entry name" value="CH"/>
    <property type="match status" value="1"/>
</dbReference>
<feature type="compositionally biased region" description="Basic and acidic residues" evidence="6">
    <location>
        <begin position="1373"/>
        <end position="1395"/>
    </location>
</feature>
<dbReference type="InterPro" id="IPR036872">
    <property type="entry name" value="CH_dom_sf"/>
</dbReference>
<feature type="compositionally biased region" description="Basic and acidic residues" evidence="6">
    <location>
        <begin position="845"/>
        <end position="855"/>
    </location>
</feature>
<proteinExistence type="predicted"/>
<feature type="region of interest" description="Disordered" evidence="6">
    <location>
        <begin position="553"/>
        <end position="701"/>
    </location>
</feature>
<dbReference type="Proteomes" id="UP000515152">
    <property type="component" value="Chromosome 8"/>
</dbReference>
<dbReference type="FunFam" id="1.10.418.10:FF:000023">
    <property type="entry name" value="EH domain-binding protein 1 isoform X1"/>
    <property type="match status" value="1"/>
</dbReference>
<feature type="region of interest" description="Disordered" evidence="6">
    <location>
        <begin position="2039"/>
        <end position="2105"/>
    </location>
</feature>
<dbReference type="CTD" id="100331563"/>
<gene>
    <name evidence="11" type="primary">ehbp1l1b</name>
</gene>
<feature type="compositionally biased region" description="Polar residues" evidence="6">
    <location>
        <begin position="993"/>
        <end position="1006"/>
    </location>
</feature>
<comment type="subcellular location">
    <subcellularLocation>
        <location evidence="1">Endosome</location>
    </subcellularLocation>
</comment>
<dbReference type="PROSITE" id="PS51840">
    <property type="entry name" value="C2_NT"/>
    <property type="match status" value="1"/>
</dbReference>
<reference evidence="11" key="1">
    <citation type="submission" date="2025-08" db="UniProtKB">
        <authorList>
            <consortium name="RefSeq"/>
        </authorList>
    </citation>
    <scope>IDENTIFICATION</scope>
</reference>
<keyword evidence="10" id="KW-1185">Reference proteome</keyword>
<feature type="compositionally biased region" description="Basic and acidic residues" evidence="6">
    <location>
        <begin position="2462"/>
        <end position="2479"/>
    </location>
</feature>
<feature type="compositionally biased region" description="Pro residues" evidence="6">
    <location>
        <begin position="279"/>
        <end position="294"/>
    </location>
</feature>
<feature type="compositionally biased region" description="Polar residues" evidence="6">
    <location>
        <begin position="2129"/>
        <end position="2144"/>
    </location>
</feature>
<feature type="compositionally biased region" description="Basic and acidic residues" evidence="6">
    <location>
        <begin position="1499"/>
        <end position="1513"/>
    </location>
</feature>
<feature type="compositionally biased region" description="Basic and acidic residues" evidence="6">
    <location>
        <begin position="937"/>
        <end position="954"/>
    </location>
</feature>
<evidence type="ECO:0000256" key="5">
    <source>
        <dbReference type="SAM" id="Coils"/>
    </source>
</evidence>
<evidence type="ECO:0000256" key="1">
    <source>
        <dbReference type="ARBA" id="ARBA00004177"/>
    </source>
</evidence>
<feature type="coiled-coil region" evidence="5">
    <location>
        <begin position="2535"/>
        <end position="2568"/>
    </location>
</feature>
<feature type="compositionally biased region" description="Basic and acidic residues" evidence="6">
    <location>
        <begin position="2373"/>
        <end position="2383"/>
    </location>
</feature>
<evidence type="ECO:0000313" key="10">
    <source>
        <dbReference type="Proteomes" id="UP000515152"/>
    </source>
</evidence>
<dbReference type="Pfam" id="PF12130">
    <property type="entry name" value="bMERB_dom"/>
    <property type="match status" value="1"/>
</dbReference>
<dbReference type="PANTHER" id="PTHR23167:SF42">
    <property type="entry name" value="EH DOMAIN-BINDING PROTEIN 1-LIKE PROTEIN 1"/>
    <property type="match status" value="1"/>
</dbReference>
<feature type="compositionally biased region" description="Low complexity" evidence="6">
    <location>
        <begin position="566"/>
        <end position="588"/>
    </location>
</feature>
<evidence type="ECO:0000256" key="4">
    <source>
        <dbReference type="ARBA" id="ARBA00023054"/>
    </source>
</evidence>
<feature type="region of interest" description="Disordered" evidence="6">
    <location>
        <begin position="1488"/>
        <end position="1590"/>
    </location>
</feature>
<feature type="region of interest" description="Disordered" evidence="6">
    <location>
        <begin position="799"/>
        <end position="818"/>
    </location>
</feature>
<feature type="region of interest" description="Disordered" evidence="6">
    <location>
        <begin position="244"/>
        <end position="337"/>
    </location>
</feature>
<feature type="region of interest" description="Disordered" evidence="6">
    <location>
        <begin position="731"/>
        <end position="787"/>
    </location>
</feature>
<dbReference type="CDD" id="cd21255">
    <property type="entry name" value="CH_EHBP1L1"/>
    <property type="match status" value="1"/>
</dbReference>
<evidence type="ECO:0000259" key="9">
    <source>
        <dbReference type="PROSITE" id="PS51848"/>
    </source>
</evidence>
<feature type="compositionally biased region" description="Polar residues" evidence="6">
    <location>
        <begin position="1027"/>
        <end position="1037"/>
    </location>
</feature>
<keyword evidence="3" id="KW-0967">Endosome</keyword>
<feature type="compositionally biased region" description="Pro residues" evidence="6">
    <location>
        <begin position="1922"/>
        <end position="1936"/>
    </location>
</feature>
<dbReference type="InterPro" id="IPR001715">
    <property type="entry name" value="CH_dom"/>
</dbReference>
<feature type="domain" description="C2 NT-type" evidence="8">
    <location>
        <begin position="8"/>
        <end position="157"/>
    </location>
</feature>
<dbReference type="SUPFAM" id="SSF47576">
    <property type="entry name" value="Calponin-homology domain, CH-domain"/>
    <property type="match status" value="1"/>
</dbReference>
<dbReference type="KEGG" id="char:105909179"/>
<feature type="compositionally biased region" description="Polar residues" evidence="6">
    <location>
        <begin position="2039"/>
        <end position="2048"/>
    </location>
</feature>
<dbReference type="InterPro" id="IPR022735">
    <property type="entry name" value="bMERB_dom"/>
</dbReference>
<feature type="region of interest" description="Disordered" evidence="6">
    <location>
        <begin position="1153"/>
        <end position="1259"/>
    </location>
</feature>
<feature type="compositionally biased region" description="Basic and acidic residues" evidence="6">
    <location>
        <begin position="808"/>
        <end position="818"/>
    </location>
</feature>
<dbReference type="InterPro" id="IPR050540">
    <property type="entry name" value="F-actin_Monoox_Mical"/>
</dbReference>
<feature type="compositionally biased region" description="Polar residues" evidence="6">
    <location>
        <begin position="1651"/>
        <end position="1660"/>
    </location>
</feature>
<feature type="compositionally biased region" description="Basic and acidic residues" evidence="6">
    <location>
        <begin position="906"/>
        <end position="915"/>
    </location>
</feature>
<dbReference type="PROSITE" id="PS50021">
    <property type="entry name" value="CH"/>
    <property type="match status" value="1"/>
</dbReference>
<feature type="compositionally biased region" description="Polar residues" evidence="6">
    <location>
        <begin position="1168"/>
        <end position="1178"/>
    </location>
</feature>
<feature type="region of interest" description="Disordered" evidence="6">
    <location>
        <begin position="356"/>
        <end position="384"/>
    </location>
</feature>
<feature type="region of interest" description="Disordered" evidence="6">
    <location>
        <begin position="2340"/>
        <end position="2482"/>
    </location>
</feature>
<dbReference type="PROSITE" id="PS51848">
    <property type="entry name" value="BMERB"/>
    <property type="match status" value="1"/>
</dbReference>
<feature type="region of interest" description="Disordered" evidence="6">
    <location>
        <begin position="838"/>
        <end position="1045"/>
    </location>
</feature>
<dbReference type="InterPro" id="IPR019448">
    <property type="entry name" value="NT-C2"/>
</dbReference>
<feature type="compositionally biased region" description="Polar residues" evidence="6">
    <location>
        <begin position="922"/>
        <end position="936"/>
    </location>
</feature>
<dbReference type="GO" id="GO:0005768">
    <property type="term" value="C:endosome"/>
    <property type="evidence" value="ECO:0007669"/>
    <property type="project" value="UniProtKB-SubCell"/>
</dbReference>
<evidence type="ECO:0000256" key="6">
    <source>
        <dbReference type="SAM" id="MobiDB-lite"/>
    </source>
</evidence>
<feature type="region of interest" description="Disordered" evidence="6">
    <location>
        <begin position="1829"/>
        <end position="1881"/>
    </location>
</feature>
<feature type="region of interest" description="Disordered" evidence="6">
    <location>
        <begin position="1918"/>
        <end position="1998"/>
    </location>
</feature>
<accession>A0A6P3WA16</accession>
<protein>
    <submittedName>
        <fullName evidence="11">EH domain-binding protein 1-like protein 1 isoform X1</fullName>
    </submittedName>
</protein>
<feature type="compositionally biased region" description="Low complexity" evidence="6">
    <location>
        <begin position="360"/>
        <end position="370"/>
    </location>
</feature>
<dbReference type="RefSeq" id="XP_012693239.2">
    <property type="nucleotide sequence ID" value="XM_012837785.3"/>
</dbReference>
<dbReference type="GeneID" id="105909179"/>
<feature type="compositionally biased region" description="Basic and acidic residues" evidence="6">
    <location>
        <begin position="1543"/>
        <end position="1559"/>
    </location>
</feature>